<feature type="region of interest" description="Disordered" evidence="1">
    <location>
        <begin position="123"/>
        <end position="144"/>
    </location>
</feature>
<proteinExistence type="predicted"/>
<keyword evidence="4" id="KW-1185">Reference proteome</keyword>
<evidence type="ECO:0000256" key="2">
    <source>
        <dbReference type="SAM" id="SignalP"/>
    </source>
</evidence>
<keyword evidence="2" id="KW-0732">Signal</keyword>
<feature type="region of interest" description="Disordered" evidence="1">
    <location>
        <begin position="354"/>
        <end position="410"/>
    </location>
</feature>
<dbReference type="AlphaFoldDB" id="A0A5E4MNS4"/>
<accession>A0A5E4MNS4</accession>
<evidence type="ECO:0000313" key="3">
    <source>
        <dbReference type="EMBL" id="VVC33936.1"/>
    </source>
</evidence>
<dbReference type="EMBL" id="CABPRJ010000979">
    <property type="protein sequence ID" value="VVC33936.1"/>
    <property type="molecule type" value="Genomic_DNA"/>
</dbReference>
<dbReference type="OrthoDB" id="6610013at2759"/>
<reference evidence="3 4" key="1">
    <citation type="submission" date="2019-08" db="EMBL/GenBank/DDBJ databases">
        <authorList>
            <person name="Alioto T."/>
            <person name="Alioto T."/>
            <person name="Gomez Garrido J."/>
        </authorList>
    </citation>
    <scope>NUCLEOTIDE SEQUENCE [LARGE SCALE GENOMIC DNA]</scope>
</reference>
<dbReference type="Proteomes" id="UP000325440">
    <property type="component" value="Unassembled WGS sequence"/>
</dbReference>
<evidence type="ECO:0000256" key="1">
    <source>
        <dbReference type="SAM" id="MobiDB-lite"/>
    </source>
</evidence>
<evidence type="ECO:0000313" key="4">
    <source>
        <dbReference type="Proteomes" id="UP000325440"/>
    </source>
</evidence>
<feature type="signal peptide" evidence="2">
    <location>
        <begin position="1"/>
        <end position="22"/>
    </location>
</feature>
<feature type="chain" id="PRO_5022670687" evidence="2">
    <location>
        <begin position="23"/>
        <end position="431"/>
    </location>
</feature>
<protein>
    <submittedName>
        <fullName evidence="3">Uncharacterized protein</fullName>
    </submittedName>
</protein>
<name>A0A5E4MNS4_9HEMI</name>
<organism evidence="3 4">
    <name type="scientific">Cinara cedri</name>
    <dbReference type="NCBI Taxonomy" id="506608"/>
    <lineage>
        <taxon>Eukaryota</taxon>
        <taxon>Metazoa</taxon>
        <taxon>Ecdysozoa</taxon>
        <taxon>Arthropoda</taxon>
        <taxon>Hexapoda</taxon>
        <taxon>Insecta</taxon>
        <taxon>Pterygota</taxon>
        <taxon>Neoptera</taxon>
        <taxon>Paraneoptera</taxon>
        <taxon>Hemiptera</taxon>
        <taxon>Sternorrhyncha</taxon>
        <taxon>Aphidomorpha</taxon>
        <taxon>Aphidoidea</taxon>
        <taxon>Aphididae</taxon>
        <taxon>Lachninae</taxon>
        <taxon>Cinara</taxon>
    </lineage>
</organism>
<sequence>MALKIWTFLLVMSLPAAEHGHGFGSSAAVLNGIDCRRQNPQRLCHSDYGKTDDRIKTSFVFSSVSLYTVTTMAATHRVDKRSASKINNKHHYAAAAATSGVPSADGRCMARVQAALGDMLSAAGSTGTKDGNRRHTGAPPPSATGYMDLSGYALHQKLRTAPGTEMYVTGMRAKVLPSRDGATAADASSADAWSDRSWARVDGCRYDPLGNVLEARMRFGRALMVSGSVRLLHGGGGGNRVGTGLPGGETGCDMTLRLRPRAGLGFTAMPLTMPEKSPPNRLTATPTMTIRTTATFIDPEPADDPASAYVSVHSYNCVGGAAGFPGSNYRELPEQAPAAATAAVAAAAAVATAGTGTSATSSFDRGYRRKQQQHQRLPSADAGPTAHGNGRGVRPGRPIAVGQTHGTHPEARAEGLAHGQHGIHCVVRLKP</sequence>
<gene>
    <name evidence="3" type="ORF">CINCED_3A000339</name>
</gene>